<evidence type="ECO:0000313" key="3">
    <source>
        <dbReference type="Proteomes" id="UP000727407"/>
    </source>
</evidence>
<proteinExistence type="predicted"/>
<feature type="region of interest" description="Disordered" evidence="1">
    <location>
        <begin position="47"/>
        <end position="250"/>
    </location>
</feature>
<feature type="compositionally biased region" description="Low complexity" evidence="1">
    <location>
        <begin position="99"/>
        <end position="119"/>
    </location>
</feature>
<dbReference type="AlphaFoldDB" id="A0A8J4TYD2"/>
<keyword evidence="3" id="KW-1185">Reference proteome</keyword>
<dbReference type="Proteomes" id="UP000727407">
    <property type="component" value="Unassembled WGS sequence"/>
</dbReference>
<feature type="compositionally biased region" description="Polar residues" evidence="1">
    <location>
        <begin position="56"/>
        <end position="68"/>
    </location>
</feature>
<feature type="compositionally biased region" description="Polar residues" evidence="1">
    <location>
        <begin position="145"/>
        <end position="155"/>
    </location>
</feature>
<gene>
    <name evidence="2" type="ORF">DAT39_013360</name>
</gene>
<feature type="non-terminal residue" evidence="2">
    <location>
        <position position="1"/>
    </location>
</feature>
<protein>
    <submittedName>
        <fullName evidence="2">Zinc finger protein</fullName>
    </submittedName>
</protein>
<dbReference type="EMBL" id="QNUK01000255">
    <property type="protein sequence ID" value="KAF5896918.1"/>
    <property type="molecule type" value="Genomic_DNA"/>
</dbReference>
<evidence type="ECO:0000313" key="2">
    <source>
        <dbReference type="EMBL" id="KAF5896918.1"/>
    </source>
</evidence>
<reference evidence="2" key="1">
    <citation type="submission" date="2020-07" db="EMBL/GenBank/DDBJ databases">
        <title>Clarias magur genome sequencing, assembly and annotation.</title>
        <authorList>
            <person name="Kushwaha B."/>
            <person name="Kumar R."/>
            <person name="Das P."/>
            <person name="Joshi C.G."/>
            <person name="Kumar D."/>
            <person name="Nagpure N.S."/>
            <person name="Pandey M."/>
            <person name="Agarwal S."/>
            <person name="Srivastava S."/>
            <person name="Singh M."/>
            <person name="Sahoo L."/>
            <person name="Jayasankar P."/>
            <person name="Meher P.K."/>
            <person name="Koringa P.G."/>
            <person name="Iquebal M.A."/>
            <person name="Das S.P."/>
            <person name="Bit A."/>
            <person name="Patnaik S."/>
            <person name="Patel N."/>
            <person name="Shah T.M."/>
            <person name="Hinsu A."/>
            <person name="Jena J.K."/>
        </authorList>
    </citation>
    <scope>NUCLEOTIDE SEQUENCE</scope>
    <source>
        <strain evidence="2">CIFAMagur01</strain>
        <tissue evidence="2">Testis</tissue>
    </source>
</reference>
<sequence>MAASKMLNSSAGRQKSYVMSAAKKYEATPGTTDSSASSTTAFIAKRVVIGEEDDTGSVQPSTRVSPPKQSEEMSVDELIPPESLSATSKLKTRSKPEPTTKLSDTQSTLSDTLLSTSESISKKPVAQVPSPVPETKTVSKPEPSPTKTSTVSEKVSQAAPVAPVATLKKSATPEPKPDSTLKASTTEPVAPAVPAVKDVPSKTPETKPKVETTPKPSIIPKPVEKTSALNDNDLLDLTGSAPGNLVDPMAPSTDLLTGGVLPKTEKAKKSLDLLADDIIPFDTSTDKLSSDKTSTKIEISKTVVQTKKDVKSTPVSLVDPVPTTTDLLAR</sequence>
<name>A0A8J4TYD2_CLAMG</name>
<comment type="caution">
    <text evidence="2">The sequence shown here is derived from an EMBL/GenBank/DDBJ whole genome shotgun (WGS) entry which is preliminary data.</text>
</comment>
<evidence type="ECO:0000256" key="1">
    <source>
        <dbReference type="SAM" id="MobiDB-lite"/>
    </source>
</evidence>
<organism evidence="2 3">
    <name type="scientific">Clarias magur</name>
    <name type="common">Asian catfish</name>
    <name type="synonym">Macropteronotus magur</name>
    <dbReference type="NCBI Taxonomy" id="1594786"/>
    <lineage>
        <taxon>Eukaryota</taxon>
        <taxon>Metazoa</taxon>
        <taxon>Chordata</taxon>
        <taxon>Craniata</taxon>
        <taxon>Vertebrata</taxon>
        <taxon>Euteleostomi</taxon>
        <taxon>Actinopterygii</taxon>
        <taxon>Neopterygii</taxon>
        <taxon>Teleostei</taxon>
        <taxon>Ostariophysi</taxon>
        <taxon>Siluriformes</taxon>
        <taxon>Clariidae</taxon>
        <taxon>Clarias</taxon>
    </lineage>
</organism>
<dbReference type="OrthoDB" id="8909291at2759"/>
<accession>A0A8J4TYD2</accession>